<evidence type="ECO:0000256" key="5">
    <source>
        <dbReference type="SAM" id="SignalP"/>
    </source>
</evidence>
<feature type="chain" id="PRO_5034931144" description="SMP-30/Gluconolactonase/LRE-like region domain-containing protein" evidence="5">
    <location>
        <begin position="19"/>
        <end position="605"/>
    </location>
</feature>
<organism evidence="8 9">
    <name type="scientific">Agaricus bisporus var. burnettii</name>
    <dbReference type="NCBI Taxonomy" id="192524"/>
    <lineage>
        <taxon>Eukaryota</taxon>
        <taxon>Fungi</taxon>
        <taxon>Dikarya</taxon>
        <taxon>Basidiomycota</taxon>
        <taxon>Agaricomycotina</taxon>
        <taxon>Agaricomycetes</taxon>
        <taxon>Agaricomycetidae</taxon>
        <taxon>Agaricales</taxon>
        <taxon>Agaricineae</taxon>
        <taxon>Agaricaceae</taxon>
        <taxon>Agaricus</taxon>
    </lineage>
</organism>
<evidence type="ECO:0000256" key="3">
    <source>
        <dbReference type="ARBA" id="ARBA00023274"/>
    </source>
</evidence>
<dbReference type="GO" id="GO:1990904">
    <property type="term" value="C:ribonucleoprotein complex"/>
    <property type="evidence" value="ECO:0007669"/>
    <property type="project" value="UniProtKB-KW"/>
</dbReference>
<evidence type="ECO:0000313" key="8">
    <source>
        <dbReference type="EMBL" id="KAF7760248.1"/>
    </source>
</evidence>
<dbReference type="SUPFAM" id="SSF63829">
    <property type="entry name" value="Calcium-dependent phosphotriesterase"/>
    <property type="match status" value="1"/>
</dbReference>
<evidence type="ECO:0000313" key="9">
    <source>
        <dbReference type="Proteomes" id="UP000629468"/>
    </source>
</evidence>
<keyword evidence="3" id="KW-0687">Ribonucleoprotein</keyword>
<dbReference type="InterPro" id="IPR036823">
    <property type="entry name" value="Ribosomal_uS7_dom_sf"/>
</dbReference>
<dbReference type="SUPFAM" id="SSF47973">
    <property type="entry name" value="Ribosomal protein S7"/>
    <property type="match status" value="1"/>
</dbReference>
<dbReference type="InterPro" id="IPR052988">
    <property type="entry name" value="Oryzine_lactonohydrolase"/>
</dbReference>
<dbReference type="AlphaFoldDB" id="A0A8H7C1B5"/>
<name>A0A8H7C1B5_AGABI</name>
<dbReference type="Proteomes" id="UP000629468">
    <property type="component" value="Unassembled WGS sequence"/>
</dbReference>
<comment type="caution">
    <text evidence="8">The sequence shown here is derived from an EMBL/GenBank/DDBJ whole genome shotgun (WGS) entry which is preliminary data.</text>
</comment>
<evidence type="ECO:0000256" key="2">
    <source>
        <dbReference type="ARBA" id="ARBA00022980"/>
    </source>
</evidence>
<dbReference type="GO" id="GO:0005840">
    <property type="term" value="C:ribosome"/>
    <property type="evidence" value="ECO:0007669"/>
    <property type="project" value="UniProtKB-KW"/>
</dbReference>
<dbReference type="Gene3D" id="1.10.455.10">
    <property type="entry name" value="Ribosomal protein S7 domain"/>
    <property type="match status" value="1"/>
</dbReference>
<dbReference type="PANTHER" id="PTHR47064">
    <property type="entry name" value="PUTATIVE (AFU_ORTHOLOGUE AFUA_1G08990)-RELATED"/>
    <property type="match status" value="1"/>
</dbReference>
<feature type="region of interest" description="Disordered" evidence="4">
    <location>
        <begin position="440"/>
        <end position="459"/>
    </location>
</feature>
<dbReference type="Pfam" id="PF08450">
    <property type="entry name" value="SGL"/>
    <property type="match status" value="1"/>
</dbReference>
<dbReference type="Gene3D" id="2.120.10.30">
    <property type="entry name" value="TolB, C-terminal domain"/>
    <property type="match status" value="1"/>
</dbReference>
<dbReference type="EMBL" id="JABXXO010000015">
    <property type="protein sequence ID" value="KAF7760248.1"/>
    <property type="molecule type" value="Genomic_DNA"/>
</dbReference>
<dbReference type="CDD" id="cd14868">
    <property type="entry name" value="uS7_Mitochondria_Fungi"/>
    <property type="match status" value="1"/>
</dbReference>
<accession>A0A8H7C1B5</accession>
<sequence>MITVSVVLFVLFISSGFADTLRGRAENDIISPKSFAVLPDDFTYRTDSFAQHFKPANSTQAPTFQIFNEAFLDIIGSSPSISEIASNSSYAFAHEGPIYISETEEVFFASNAGGALGMSDFNHNNAFFKLSLSEAEEMLGSGGNNKTVNVPITQIPLSDSIQMTSGGTGPFNGNLILSNSGRGPLPPTLALVNSKPPYNSTILLNNFYGRQYNSLNDVKVHPTSGNLFFSDTTYGSIQQFRDKPTLPSQVYRFDMNTGAVQVVANNFDQANGIAFTGDGKTVYIGDSGAAGGTPTQPSTIYAFDVDEKTQALSSRRVLAYIDAGAPDGIQVDEKGNVYVACADGVQVFAPDGTLLGKFFLDISSANMVFAGPGRMVILAETKVFLAKISENTKGVSVTSMLLPSLRSTTIRSSKPLVRTYASAPKNEDIMRDVLGTFGSQSDSEQAIHPETRQTRTPDNDYTIPPAQDPLLEFFASRMMEGGKRARAEKATSEILLHIHALTKAPPLPVLRQAVQMAAPAVRVMSHKMGGKALVKPIALNERQRTRRAIGWILEESNSRPGHTRGERVARECIGILQKSSKVLELKDRAHQVALINRGNLPRMRA</sequence>
<evidence type="ECO:0000259" key="6">
    <source>
        <dbReference type="Pfam" id="PF00177"/>
    </source>
</evidence>
<dbReference type="PANTHER" id="PTHR47064:SF2">
    <property type="entry name" value="SMP-30_GLUCONOLACTONASE_LRE-LIKE REGION DOMAIN-CONTAINING PROTEIN-RELATED"/>
    <property type="match status" value="1"/>
</dbReference>
<proteinExistence type="inferred from homology"/>
<comment type="similarity">
    <text evidence="1">Belongs to the universal ribosomal protein uS7 family.</text>
</comment>
<reference evidence="8 9" key="1">
    <citation type="journal article" name="Sci. Rep.">
        <title>Telomere-to-telomere assembled and centromere annotated genomes of the two main subspecies of the button mushroom Agaricus bisporus reveal especially polymorphic chromosome ends.</title>
        <authorList>
            <person name="Sonnenberg A.S.M."/>
            <person name="Sedaghat-Telgerd N."/>
            <person name="Lavrijssen B."/>
            <person name="Ohm R.A."/>
            <person name="Hendrickx P.M."/>
            <person name="Scholtmeijer K."/>
            <person name="Baars J.J.P."/>
            <person name="van Peer A."/>
        </authorList>
    </citation>
    <scope>NUCLEOTIDE SEQUENCE [LARGE SCALE GENOMIC DNA]</scope>
    <source>
        <strain evidence="8 9">H119_p4</strain>
    </source>
</reference>
<evidence type="ECO:0008006" key="10">
    <source>
        <dbReference type="Google" id="ProtNLM"/>
    </source>
</evidence>
<feature type="domain" description="SMP-30/Gluconolactonase/LRE-like region" evidence="7">
    <location>
        <begin position="201"/>
        <end position="373"/>
    </location>
</feature>
<keyword evidence="2" id="KW-0689">Ribosomal protein</keyword>
<evidence type="ECO:0000256" key="1">
    <source>
        <dbReference type="ARBA" id="ARBA00007151"/>
    </source>
</evidence>
<feature type="domain" description="Small ribosomal subunit protein uS7" evidence="6">
    <location>
        <begin position="466"/>
        <end position="597"/>
    </location>
</feature>
<dbReference type="InterPro" id="IPR013658">
    <property type="entry name" value="SGL"/>
</dbReference>
<dbReference type="InterPro" id="IPR047988">
    <property type="entry name" value="Ribosomal_uS7m_fungi"/>
</dbReference>
<feature type="signal peptide" evidence="5">
    <location>
        <begin position="1"/>
        <end position="18"/>
    </location>
</feature>
<evidence type="ECO:0000259" key="7">
    <source>
        <dbReference type="Pfam" id="PF08450"/>
    </source>
</evidence>
<dbReference type="Pfam" id="PF00177">
    <property type="entry name" value="Ribosomal_S7"/>
    <property type="match status" value="1"/>
</dbReference>
<keyword evidence="5" id="KW-0732">Signal</keyword>
<gene>
    <name evidence="8" type="ORF">Agabi119p4_10924</name>
</gene>
<protein>
    <recommendedName>
        <fullName evidence="10">SMP-30/Gluconolactonase/LRE-like region domain-containing protein</fullName>
    </recommendedName>
</protein>
<dbReference type="InterPro" id="IPR011042">
    <property type="entry name" value="6-blade_b-propeller_TolB-like"/>
</dbReference>
<dbReference type="InterPro" id="IPR023798">
    <property type="entry name" value="Ribosomal_uS7_dom"/>
</dbReference>
<evidence type="ECO:0000256" key="4">
    <source>
        <dbReference type="SAM" id="MobiDB-lite"/>
    </source>
</evidence>
<feature type="compositionally biased region" description="Basic and acidic residues" evidence="4">
    <location>
        <begin position="445"/>
        <end position="458"/>
    </location>
</feature>